<name>A0A0M2SPE2_9BACI</name>
<evidence type="ECO:0000313" key="1">
    <source>
        <dbReference type="EMBL" id="KKK36113.1"/>
    </source>
</evidence>
<comment type="caution">
    <text evidence="1">The sequence shown here is derived from an EMBL/GenBank/DDBJ whole genome shotgun (WGS) entry which is preliminary data.</text>
</comment>
<dbReference type="RefSeq" id="WP_046525726.1">
    <property type="nucleotide sequence ID" value="NZ_LAYY01000041.1"/>
</dbReference>
<reference evidence="1 2" key="1">
    <citation type="submission" date="2015-04" db="EMBL/GenBank/DDBJ databases">
        <title>Taxonomic description and genome sequence of Bacillus campisalis sp. nov., a novel member of the genus Bacillus isolated from solar saltern.</title>
        <authorList>
            <person name="Mathan Kumar R."/>
            <person name="Kaur G."/>
            <person name="Kumar A."/>
            <person name="Singh N.K."/>
            <person name="Kaur N."/>
            <person name="Kumar N."/>
            <person name="Mayilraj S."/>
        </authorList>
    </citation>
    <scope>NUCLEOTIDE SEQUENCE [LARGE SCALE GENOMIC DNA]</scope>
    <source>
        <strain evidence="1 2">SA2-6</strain>
    </source>
</reference>
<proteinExistence type="predicted"/>
<protein>
    <submittedName>
        <fullName evidence="1">Uncharacterized protein</fullName>
    </submittedName>
</protein>
<accession>A0A0M2SPE2</accession>
<dbReference type="Proteomes" id="UP000034166">
    <property type="component" value="Unassembled WGS sequence"/>
</dbReference>
<gene>
    <name evidence="1" type="ORF">WQ57_21115</name>
</gene>
<dbReference type="OrthoDB" id="2876190at2"/>
<dbReference type="EMBL" id="LAYY01000041">
    <property type="protein sequence ID" value="KKK36113.1"/>
    <property type="molecule type" value="Genomic_DNA"/>
</dbReference>
<organism evidence="1 2">
    <name type="scientific">Mesobacillus campisalis</name>
    <dbReference type="NCBI Taxonomy" id="1408103"/>
    <lineage>
        <taxon>Bacteria</taxon>
        <taxon>Bacillati</taxon>
        <taxon>Bacillota</taxon>
        <taxon>Bacilli</taxon>
        <taxon>Bacillales</taxon>
        <taxon>Bacillaceae</taxon>
        <taxon>Mesobacillus</taxon>
    </lineage>
</organism>
<dbReference type="AlphaFoldDB" id="A0A0M2SPE2"/>
<evidence type="ECO:0000313" key="2">
    <source>
        <dbReference type="Proteomes" id="UP000034166"/>
    </source>
</evidence>
<dbReference type="PATRIC" id="fig|1408103.3.peg.4640"/>
<sequence>MYKLEFIDHSTNTLFREKSFITPREMHQYLNKFNLKEDAEFTFFDDNLSPFSAVFHSLDSFVAEKHMGFRMYFNCRLEKSSVI</sequence>
<keyword evidence="2" id="KW-1185">Reference proteome</keyword>